<proteinExistence type="predicted"/>
<organism evidence="1">
    <name type="scientific">uncultured marine bacterium MedDCM-OCT-S04-C40</name>
    <dbReference type="NCBI Taxonomy" id="743056"/>
    <lineage>
        <taxon>Bacteria</taxon>
        <taxon>environmental samples</taxon>
    </lineage>
</organism>
<accession>D6PD00</accession>
<evidence type="ECO:0008006" key="2">
    <source>
        <dbReference type="Google" id="ProtNLM"/>
    </source>
</evidence>
<dbReference type="InterPro" id="IPR007922">
    <property type="entry name" value="DciA-like"/>
</dbReference>
<dbReference type="EMBL" id="GU942989">
    <property type="protein sequence ID" value="ADD93601.1"/>
    <property type="molecule type" value="Genomic_DNA"/>
</dbReference>
<sequence>MPSKRVQPASAHPPTWAARSILAQWRGIDLTEQEKARLNHARTTADLMPAVMQKLGLKQRQSEAEISKVWTELIDPTVTEHATPVGIRKGTLFVNVDSNVWLSEIVRYRRHEILKRLQHAFGSEMIARISFRVG</sequence>
<dbReference type="PANTHER" id="PTHR36456">
    <property type="entry name" value="UPF0232 PROTEIN SCO3875"/>
    <property type="match status" value="1"/>
</dbReference>
<protein>
    <recommendedName>
        <fullName evidence="2">DUF721 domain-containing protein</fullName>
    </recommendedName>
</protein>
<dbReference type="PANTHER" id="PTHR36456:SF1">
    <property type="entry name" value="UPF0232 PROTEIN SCO3875"/>
    <property type="match status" value="1"/>
</dbReference>
<reference evidence="1" key="1">
    <citation type="journal article" date="2010" name="ISME J.">
        <title>Metagenome of the Mediterranean deep chlorophyll maximum studied by direct and fosmid library 454 pyrosequencing.</title>
        <authorList>
            <person name="Ghai R."/>
            <person name="Martin-Cuadrado A.B."/>
            <person name="Molto A.G."/>
            <person name="Heredia I.G."/>
            <person name="Cabrera R."/>
            <person name="Martin J."/>
            <person name="Verdu M."/>
            <person name="Deschamps P."/>
            <person name="Moreira D."/>
            <person name="Lopez-Garcia P."/>
            <person name="Mira A."/>
            <person name="Rodriguez-Valera F."/>
        </authorList>
    </citation>
    <scope>NUCLEOTIDE SEQUENCE</scope>
</reference>
<dbReference type="AlphaFoldDB" id="D6PD00"/>
<name>D6PD00_9BACT</name>
<evidence type="ECO:0000313" key="1">
    <source>
        <dbReference type="EMBL" id="ADD93601.1"/>
    </source>
</evidence>
<dbReference type="Pfam" id="PF05258">
    <property type="entry name" value="DciA"/>
    <property type="match status" value="1"/>
</dbReference>